<dbReference type="InterPro" id="IPR000719">
    <property type="entry name" value="Prot_kinase_dom"/>
</dbReference>
<dbReference type="GO" id="GO:0004672">
    <property type="term" value="F:protein kinase activity"/>
    <property type="evidence" value="ECO:0007669"/>
    <property type="project" value="InterPro"/>
</dbReference>
<dbReference type="Gene3D" id="1.25.40.10">
    <property type="entry name" value="Tetratricopeptide repeat domain"/>
    <property type="match status" value="2"/>
</dbReference>
<gene>
    <name evidence="4" type="ORF">LY89DRAFT_782305</name>
</gene>
<dbReference type="Gene3D" id="1.20.120.1020">
    <property type="entry name" value="Prion-inhibition and propagation, HeLo domain"/>
    <property type="match status" value="1"/>
</dbReference>
<dbReference type="PANTHER" id="PTHR37542">
    <property type="entry name" value="HELO DOMAIN-CONTAINING PROTEIN-RELATED"/>
    <property type="match status" value="1"/>
</dbReference>
<dbReference type="InterPro" id="IPR029498">
    <property type="entry name" value="HeLo_dom"/>
</dbReference>
<dbReference type="InterPro" id="IPR011990">
    <property type="entry name" value="TPR-like_helical_dom_sf"/>
</dbReference>
<feature type="domain" description="Protein kinase" evidence="3">
    <location>
        <begin position="1142"/>
        <end position="1430"/>
    </location>
</feature>
<evidence type="ECO:0000313" key="4">
    <source>
        <dbReference type="EMBL" id="KUJ17107.1"/>
    </source>
</evidence>
<name>A0A194XBH1_MOLSC</name>
<evidence type="ECO:0000256" key="2">
    <source>
        <dbReference type="SAM" id="MobiDB-lite"/>
    </source>
</evidence>
<evidence type="ECO:0000259" key="3">
    <source>
        <dbReference type="PROSITE" id="PS50011"/>
    </source>
</evidence>
<dbReference type="Pfam" id="PF13424">
    <property type="entry name" value="TPR_12"/>
    <property type="match status" value="1"/>
</dbReference>
<keyword evidence="5" id="KW-1185">Reference proteome</keyword>
<dbReference type="InterPro" id="IPR038305">
    <property type="entry name" value="HeLo_sf"/>
</dbReference>
<feature type="coiled-coil region" evidence="1">
    <location>
        <begin position="772"/>
        <end position="799"/>
    </location>
</feature>
<dbReference type="GO" id="GO:0005524">
    <property type="term" value="F:ATP binding"/>
    <property type="evidence" value="ECO:0007669"/>
    <property type="project" value="InterPro"/>
</dbReference>
<dbReference type="EMBL" id="KQ947415">
    <property type="protein sequence ID" value="KUJ17107.1"/>
    <property type="molecule type" value="Genomic_DNA"/>
</dbReference>
<proteinExistence type="predicted"/>
<dbReference type="Pfam" id="PF25000">
    <property type="entry name" value="DUF7779"/>
    <property type="match status" value="1"/>
</dbReference>
<dbReference type="GO" id="GO:0043531">
    <property type="term" value="F:ADP binding"/>
    <property type="evidence" value="ECO:0007669"/>
    <property type="project" value="InterPro"/>
</dbReference>
<dbReference type="SUPFAM" id="SSF52540">
    <property type="entry name" value="P-loop containing nucleoside triphosphate hydrolases"/>
    <property type="match status" value="1"/>
</dbReference>
<dbReference type="KEGG" id="psco:LY89DRAFT_782305"/>
<reference evidence="4 5" key="1">
    <citation type="submission" date="2015-10" db="EMBL/GenBank/DDBJ databases">
        <title>Full genome of DAOMC 229536 Phialocephala scopiformis, a fungal endophyte of spruce producing the potent anti-insectan compound rugulosin.</title>
        <authorList>
            <consortium name="DOE Joint Genome Institute"/>
            <person name="Walker A.K."/>
            <person name="Frasz S.L."/>
            <person name="Seifert K.A."/>
            <person name="Miller J.D."/>
            <person name="Mondo S.J."/>
            <person name="Labutti K."/>
            <person name="Lipzen A."/>
            <person name="Dockter R."/>
            <person name="Kennedy M."/>
            <person name="Grigoriev I.V."/>
            <person name="Spatafora J.W."/>
        </authorList>
    </citation>
    <scope>NUCLEOTIDE SEQUENCE [LARGE SCALE GENOMIC DNA]</scope>
    <source>
        <strain evidence="4 5">CBS 120377</strain>
    </source>
</reference>
<sequence length="1430" mass="162308">MKVSIRENEAIPRIARMIKSMGHKIELFNAHCNGRTRVEKSEEAALDVLIYLVLFCTDAITFFHDHTGPSALSHEDDWQELIRIYKSTTSDIDDTFQRVEKLAQLAKLNAHSSEFEMIQQFLSSPTPSSTSMAAASLQEEASLPCIILPRTFTTQCYDRGSILADIEAHFDTKSESRTFCSLALWGLGGVGKSHVALKYAKSKVDDFDAIFWIHSEGQIALAESFSSIAVRLQLPNTNPQNHEGNRVSVLNWLQKTPCRWLLIFDNGNDENDLLEYWPVAARGYALITTRNHNLAFQPADTGIEVFPFKTAEGSAFLLHLLSLDIVDNLTEKEAKSAFDLSERLSGNALAISQMAGLIHRRSVLSYVSPDSIPQVLFSDSSTLGPSLEIYQDELKFSEVQEVLLNLSLIRRDKSSRTFSLHRLVQTQFRFYLSAEARQQVFEDASMILNKAFPPRNAGKSQYYDRWAVCRLYLQHVLSIKDNYKKDHAGTDSLHPCPEFCWALVNCGRYMMEIASFTELEDVAAVATQAFKALDTQKQDSELSAKLSNLSGVMWAHRGQFRKSEEYLKRALAIRTEQKPDNLDEKSWAYTDLGNCVSSLNRHDEALRLHEKAEELRRLSTDQLADRFTSLELRIEDGRLSESTAVGNQNIGRTLRFLGRLEDAHARLKLAMGQLKVSENFAMIAYTRFVIASTFRAEQKLEKAKAEYIAAQEAWLQGGKLQTHHFNSVCIYKLGCVAFEQGKYEDAVTYLHQALVVAKLQSVAMAGIYARVLYKLSQVLRKAENNLLEADEKRYEAESILMEQKASLGIQDDSGEEAYDSLVYILWRPQELMGITGGMEDEGREIEDPPSNCELQDKVLEAYGWATVTKLTESDDTLSIDRYSKNIVVDVLNQQRQLLLKFGRLDGRLQPLANTIITEEQDSQNTSNRDARQGPQTEETLDSWFPDAGELLGKCVTFVRQTSKFPGQLRWAISDKKATEELLKRLSELNDYLCELLNAHQWEMLVARQVRTDYMIVQLNNKLDHLQEIVEAGLAHNLTAASRADRRPLKWGGDVRPGAHRDSEHSRHLTSLAQFKALGSALETDSLTDEYAQKLDLGESVQDITSCELSWDDIQLLPHATPISNDQRTEAWYNSNLGRDRRVWVEWKPGDGQRPNHNTHDRKIIGRFEALVALLRENQRTEQFRAVPCLGYIRTRPSREDHIVHFGLVFKNPSGVALSERPVSLFELFQDTKSRVPSLTARFALAKDIVQCVEKLHAVNWLHKGLRSDNLLLYETREGTIDLSKSYLSGFDYARPAHRKDMTERTVGNVLHDLYRHPQVQGFIQDDSQGRRYKKRHDIYSLGILLLEITYWESIDSILGFRNLEDIRPSEVAMLRGKLLSGRYLDHVQSCMGDNMYGAIRACLQGMSAFGISDDADETDVFVGARLQAKF</sequence>
<dbReference type="Pfam" id="PF14479">
    <property type="entry name" value="HeLo"/>
    <property type="match status" value="1"/>
</dbReference>
<dbReference type="OrthoDB" id="3562565at2759"/>
<dbReference type="GeneID" id="28832292"/>
<dbReference type="PROSITE" id="PS50011">
    <property type="entry name" value="PROTEIN_KINASE_DOM"/>
    <property type="match status" value="1"/>
</dbReference>
<dbReference type="Gene3D" id="3.40.50.300">
    <property type="entry name" value="P-loop containing nucleotide triphosphate hydrolases"/>
    <property type="match status" value="1"/>
</dbReference>
<dbReference type="InterPro" id="IPR027417">
    <property type="entry name" value="P-loop_NTPase"/>
</dbReference>
<dbReference type="InterPro" id="IPR019734">
    <property type="entry name" value="TPR_rpt"/>
</dbReference>
<dbReference type="SUPFAM" id="SSF56112">
    <property type="entry name" value="Protein kinase-like (PK-like)"/>
    <property type="match status" value="1"/>
</dbReference>
<dbReference type="InParanoid" id="A0A194XBH1"/>
<dbReference type="RefSeq" id="XP_018071462.1">
    <property type="nucleotide sequence ID" value="XM_018222566.1"/>
</dbReference>
<accession>A0A194XBH1</accession>
<organism evidence="4 5">
    <name type="scientific">Mollisia scopiformis</name>
    <name type="common">Conifer needle endophyte fungus</name>
    <name type="synonym">Phialocephala scopiformis</name>
    <dbReference type="NCBI Taxonomy" id="149040"/>
    <lineage>
        <taxon>Eukaryota</taxon>
        <taxon>Fungi</taxon>
        <taxon>Dikarya</taxon>
        <taxon>Ascomycota</taxon>
        <taxon>Pezizomycotina</taxon>
        <taxon>Leotiomycetes</taxon>
        <taxon>Helotiales</taxon>
        <taxon>Mollisiaceae</taxon>
        <taxon>Mollisia</taxon>
    </lineage>
</organism>
<feature type="region of interest" description="Disordered" evidence="2">
    <location>
        <begin position="917"/>
        <end position="939"/>
    </location>
</feature>
<dbReference type="Gene3D" id="1.10.510.10">
    <property type="entry name" value="Transferase(Phosphotransferase) domain 1"/>
    <property type="match status" value="1"/>
</dbReference>
<dbReference type="Proteomes" id="UP000070700">
    <property type="component" value="Unassembled WGS sequence"/>
</dbReference>
<evidence type="ECO:0000313" key="5">
    <source>
        <dbReference type="Proteomes" id="UP000070700"/>
    </source>
</evidence>
<protein>
    <recommendedName>
        <fullName evidence="3">Protein kinase domain-containing protein</fullName>
    </recommendedName>
</protein>
<dbReference type="PANTHER" id="PTHR37542:SF1">
    <property type="entry name" value="PRION-INHIBITION AND PROPAGATION HELO DOMAIN-CONTAINING PROTEIN"/>
    <property type="match status" value="1"/>
</dbReference>
<evidence type="ECO:0000256" key="1">
    <source>
        <dbReference type="SAM" id="Coils"/>
    </source>
</evidence>
<dbReference type="InterPro" id="IPR002182">
    <property type="entry name" value="NB-ARC"/>
</dbReference>
<dbReference type="InterPro" id="IPR011009">
    <property type="entry name" value="Kinase-like_dom_sf"/>
</dbReference>
<dbReference type="Pfam" id="PF00931">
    <property type="entry name" value="NB-ARC"/>
    <property type="match status" value="1"/>
</dbReference>
<feature type="compositionally biased region" description="Polar residues" evidence="2">
    <location>
        <begin position="917"/>
        <end position="937"/>
    </location>
</feature>
<keyword evidence="1" id="KW-0175">Coiled coil</keyword>
<dbReference type="SUPFAM" id="SSF48452">
    <property type="entry name" value="TPR-like"/>
    <property type="match status" value="2"/>
</dbReference>
<dbReference type="InterPro" id="IPR056681">
    <property type="entry name" value="DUF7779"/>
</dbReference>
<dbReference type="SMART" id="SM00028">
    <property type="entry name" value="TPR"/>
    <property type="match status" value="3"/>
</dbReference>
<dbReference type="Pfam" id="PF13374">
    <property type="entry name" value="TPR_10"/>
    <property type="match status" value="1"/>
</dbReference>